<proteinExistence type="predicted"/>
<comment type="caution">
    <text evidence="1">The sequence shown here is derived from an EMBL/GenBank/DDBJ whole genome shotgun (WGS) entry which is preliminary data.</text>
</comment>
<keyword evidence="2" id="KW-1185">Reference proteome</keyword>
<evidence type="ECO:0000313" key="1">
    <source>
        <dbReference type="EMBL" id="KAK1457129.1"/>
    </source>
</evidence>
<sequence>MLSHIWCAVAAASLRGRPWSWSCMLGRNTPPYGTYGGYYIIYIGVRT</sequence>
<accession>A0AAI9XNF9</accession>
<gene>
    <name evidence="1" type="ORF">CMEL01_16140</name>
</gene>
<organism evidence="1 2">
    <name type="scientific">Colletotrichum melonis</name>
    <dbReference type="NCBI Taxonomy" id="1209925"/>
    <lineage>
        <taxon>Eukaryota</taxon>
        <taxon>Fungi</taxon>
        <taxon>Dikarya</taxon>
        <taxon>Ascomycota</taxon>
        <taxon>Pezizomycotina</taxon>
        <taxon>Sordariomycetes</taxon>
        <taxon>Hypocreomycetidae</taxon>
        <taxon>Glomerellales</taxon>
        <taxon>Glomerellaceae</taxon>
        <taxon>Colletotrichum</taxon>
        <taxon>Colletotrichum acutatum species complex</taxon>
    </lineage>
</organism>
<dbReference type="EMBL" id="MLGG01000017">
    <property type="protein sequence ID" value="KAK1457129.1"/>
    <property type="molecule type" value="Genomic_DNA"/>
</dbReference>
<dbReference type="Proteomes" id="UP001239795">
    <property type="component" value="Unassembled WGS sequence"/>
</dbReference>
<reference evidence="1 2" key="1">
    <citation type="submission" date="2016-10" db="EMBL/GenBank/DDBJ databases">
        <title>The genome sequence of Colletotrichum fioriniae PJ7.</title>
        <authorList>
            <person name="Baroncelli R."/>
        </authorList>
    </citation>
    <scope>NUCLEOTIDE SEQUENCE [LARGE SCALE GENOMIC DNA]</scope>
    <source>
        <strain evidence="1">Col 31</strain>
    </source>
</reference>
<protein>
    <submittedName>
        <fullName evidence="1">Uncharacterized protein</fullName>
    </submittedName>
</protein>
<name>A0AAI9XNF9_9PEZI</name>
<dbReference type="AlphaFoldDB" id="A0AAI9XNF9"/>
<evidence type="ECO:0000313" key="2">
    <source>
        <dbReference type="Proteomes" id="UP001239795"/>
    </source>
</evidence>